<dbReference type="InterPro" id="IPR046537">
    <property type="entry name" value="DUF6602"/>
</dbReference>
<dbReference type="Proteomes" id="UP001223547">
    <property type="component" value="Unassembled WGS sequence"/>
</dbReference>
<dbReference type="Pfam" id="PF20247">
    <property type="entry name" value="DUF6602"/>
    <property type="match status" value="1"/>
</dbReference>
<protein>
    <recommendedName>
        <fullName evidence="1">DUF6602 domain-containing protein</fullName>
    </recommendedName>
</protein>
<feature type="domain" description="DUF6602" evidence="1">
    <location>
        <begin position="35"/>
        <end position="137"/>
    </location>
</feature>
<reference evidence="2 3" key="1">
    <citation type="submission" date="2023-05" db="EMBL/GenBank/DDBJ databases">
        <title>Marinobacter albus sp. nov., a marine bacterium isolated from sand in a coastal intertidal zone of huludao.</title>
        <authorList>
            <person name="Deng T."/>
        </authorList>
    </citation>
    <scope>NUCLEOTIDE SEQUENCE [LARGE SCALE GENOMIC DNA]</scope>
    <source>
        <strain evidence="2 3">M216</strain>
    </source>
</reference>
<accession>A0ABT7H963</accession>
<sequence length="292" mass="33237">MDGERIQNYWSDEVDALVRTYRQFEKLIPSERVDGAAHAGEDGRYVEDLVREYLQQFLPRDLEVLTGFILRPAVKTGETGRERGGDQDRHSGQLDIIVYDSAAYPVFQRFGNSVIVPPEGVVAVVSIKKHLNDGDVLHECGELFDAASLCQTLRSNDRNDKVRGPFLALVSVKSKIDKKRTDNLDWIFQKVREAYAPRTEVTFDQLIGYIGAMDEWSIFKRRPSNQLKAAEYVGFNHQPNESHLGLQFLLTGILSVYYDDSRRSLRRPGFTAFPSGRPHDKKLGEISCTKLR</sequence>
<name>A0ABT7H963_9GAMM</name>
<proteinExistence type="predicted"/>
<dbReference type="RefSeq" id="WP_285366856.1">
    <property type="nucleotide sequence ID" value="NZ_JASSQD010000001.1"/>
</dbReference>
<organism evidence="2 3">
    <name type="scientific">Marinobacter albus</name>
    <dbReference type="NCBI Taxonomy" id="3030833"/>
    <lineage>
        <taxon>Bacteria</taxon>
        <taxon>Pseudomonadati</taxon>
        <taxon>Pseudomonadota</taxon>
        <taxon>Gammaproteobacteria</taxon>
        <taxon>Pseudomonadales</taxon>
        <taxon>Marinobacteraceae</taxon>
        <taxon>Marinobacter</taxon>
    </lineage>
</organism>
<evidence type="ECO:0000313" key="3">
    <source>
        <dbReference type="Proteomes" id="UP001223547"/>
    </source>
</evidence>
<evidence type="ECO:0000313" key="2">
    <source>
        <dbReference type="EMBL" id="MDK9556101.1"/>
    </source>
</evidence>
<comment type="caution">
    <text evidence="2">The sequence shown here is derived from an EMBL/GenBank/DDBJ whole genome shotgun (WGS) entry which is preliminary data.</text>
</comment>
<dbReference type="CDD" id="cd21173">
    <property type="entry name" value="NucC-like"/>
    <property type="match status" value="1"/>
</dbReference>
<gene>
    <name evidence="2" type="ORF">QQF73_00590</name>
</gene>
<dbReference type="EMBL" id="JASSQD010000001">
    <property type="protein sequence ID" value="MDK9556101.1"/>
    <property type="molecule type" value="Genomic_DNA"/>
</dbReference>
<keyword evidence="3" id="KW-1185">Reference proteome</keyword>
<evidence type="ECO:0000259" key="1">
    <source>
        <dbReference type="Pfam" id="PF20247"/>
    </source>
</evidence>